<evidence type="ECO:0000256" key="1">
    <source>
        <dbReference type="SAM" id="MobiDB-lite"/>
    </source>
</evidence>
<dbReference type="Pfam" id="PF06972">
    <property type="entry name" value="GIP1_N"/>
    <property type="match status" value="1"/>
</dbReference>
<protein>
    <recommendedName>
        <fullName evidence="2">GBF-interacting protein 1 N-terminal domain-containing protein</fullName>
    </recommendedName>
</protein>
<dbReference type="PANTHER" id="PTHR46445:SF3">
    <property type="entry name" value="RNA POLYMERASE II DEGRADATION FACTOR-LIKE PROTEIN (DUF1296)-RELATED"/>
    <property type="match status" value="1"/>
</dbReference>
<dbReference type="InterPro" id="IPR009060">
    <property type="entry name" value="UBA-like_sf"/>
</dbReference>
<gene>
    <name evidence="3" type="ORF">B296_00013204</name>
</gene>
<feature type="region of interest" description="Disordered" evidence="1">
    <location>
        <begin position="1"/>
        <end position="26"/>
    </location>
</feature>
<sequence>NRVELGESESVGKGNEKMSGTCRANGVAAPIPTGSRKLVQSLREIVHCPEPEIYAMLRECNMDPNEAVHRLLGQDTFHEVKSKRDKKKENPGLEQLMAVQVVGLGLALTVVPVGLLPNLVLLLNHSGQWFELNEVDRLVSPLGSGHDRAPPRRAPSVPLYYSPRATRWLLGPRSSTLAEATIFVGMLVVTTMRVIPRMASNLVSMSLVMERSWMGLETTLWRR</sequence>
<feature type="domain" description="GBF-interacting protein 1 N-terminal" evidence="2">
    <location>
        <begin position="31"/>
        <end position="89"/>
    </location>
</feature>
<dbReference type="SUPFAM" id="SSF46934">
    <property type="entry name" value="UBA-like"/>
    <property type="match status" value="1"/>
</dbReference>
<evidence type="ECO:0000313" key="4">
    <source>
        <dbReference type="Proteomes" id="UP000287651"/>
    </source>
</evidence>
<dbReference type="InterPro" id="IPR009719">
    <property type="entry name" value="GIP1_N"/>
</dbReference>
<reference evidence="3 4" key="1">
    <citation type="journal article" date="2014" name="Agronomy (Basel)">
        <title>A Draft Genome Sequence for Ensete ventricosum, the Drought-Tolerant Tree Against Hunger.</title>
        <authorList>
            <person name="Harrison J."/>
            <person name="Moore K.A."/>
            <person name="Paszkiewicz K."/>
            <person name="Jones T."/>
            <person name="Grant M."/>
            <person name="Ambacheew D."/>
            <person name="Muzemil S."/>
            <person name="Studholme D.J."/>
        </authorList>
    </citation>
    <scope>NUCLEOTIDE SEQUENCE [LARGE SCALE GENOMIC DNA]</scope>
</reference>
<organism evidence="3 4">
    <name type="scientific">Ensete ventricosum</name>
    <name type="common">Abyssinian banana</name>
    <name type="synonym">Musa ensete</name>
    <dbReference type="NCBI Taxonomy" id="4639"/>
    <lineage>
        <taxon>Eukaryota</taxon>
        <taxon>Viridiplantae</taxon>
        <taxon>Streptophyta</taxon>
        <taxon>Embryophyta</taxon>
        <taxon>Tracheophyta</taxon>
        <taxon>Spermatophyta</taxon>
        <taxon>Magnoliopsida</taxon>
        <taxon>Liliopsida</taxon>
        <taxon>Zingiberales</taxon>
        <taxon>Musaceae</taxon>
        <taxon>Ensete</taxon>
    </lineage>
</organism>
<dbReference type="EMBL" id="AMZH03003551">
    <property type="protein sequence ID" value="RRT71979.1"/>
    <property type="molecule type" value="Genomic_DNA"/>
</dbReference>
<evidence type="ECO:0000259" key="2">
    <source>
        <dbReference type="Pfam" id="PF06972"/>
    </source>
</evidence>
<proteinExistence type="predicted"/>
<accession>A0A427A6V4</accession>
<dbReference type="Proteomes" id="UP000287651">
    <property type="component" value="Unassembled WGS sequence"/>
</dbReference>
<dbReference type="AlphaFoldDB" id="A0A427A6V4"/>
<dbReference type="PANTHER" id="PTHR46445">
    <property type="entry name" value="RNA POLYMERASE II DEGRADATION FACTOR-LIKE PROTEIN (DUF1296)"/>
    <property type="match status" value="1"/>
</dbReference>
<feature type="non-terminal residue" evidence="3">
    <location>
        <position position="1"/>
    </location>
</feature>
<name>A0A427A6V4_ENSVE</name>
<evidence type="ECO:0000313" key="3">
    <source>
        <dbReference type="EMBL" id="RRT71979.1"/>
    </source>
</evidence>
<comment type="caution">
    <text evidence="3">The sequence shown here is derived from an EMBL/GenBank/DDBJ whole genome shotgun (WGS) entry which is preliminary data.</text>
</comment>